<comment type="subcellular location">
    <subcellularLocation>
        <location evidence="1">Cell membrane</location>
    </subcellularLocation>
</comment>
<dbReference type="Pfam" id="PF01130">
    <property type="entry name" value="CD36"/>
    <property type="match status" value="1"/>
</dbReference>
<comment type="caution">
    <text evidence="9">The sequence shown here is derived from an EMBL/GenBank/DDBJ whole genome shotgun (WGS) entry which is preliminary data.</text>
</comment>
<evidence type="ECO:0000256" key="2">
    <source>
        <dbReference type="ARBA" id="ARBA00010532"/>
    </source>
</evidence>
<accession>A0AAW1U3D1</accession>
<evidence type="ECO:0000256" key="1">
    <source>
        <dbReference type="ARBA" id="ARBA00004236"/>
    </source>
</evidence>
<gene>
    <name evidence="9" type="ORF">WA026_016015</name>
</gene>
<dbReference type="GO" id="GO:0005886">
    <property type="term" value="C:plasma membrane"/>
    <property type="evidence" value="ECO:0007669"/>
    <property type="project" value="UniProtKB-SubCell"/>
</dbReference>
<keyword evidence="7" id="KW-0325">Glycoprotein</keyword>
<name>A0AAW1U3D1_9CUCU</name>
<protein>
    <submittedName>
        <fullName evidence="9">Uncharacterized protein</fullName>
    </submittedName>
</protein>
<keyword evidence="5 8" id="KW-1133">Transmembrane helix</keyword>
<comment type="similarity">
    <text evidence="2">Belongs to the CD36 family.</text>
</comment>
<proteinExistence type="inferred from homology"/>
<dbReference type="InterPro" id="IPR002159">
    <property type="entry name" value="CD36_fam"/>
</dbReference>
<evidence type="ECO:0000313" key="10">
    <source>
        <dbReference type="Proteomes" id="UP001431783"/>
    </source>
</evidence>
<reference evidence="9 10" key="1">
    <citation type="submission" date="2023-03" db="EMBL/GenBank/DDBJ databases">
        <title>Genome insight into feeding habits of ladybird beetles.</title>
        <authorList>
            <person name="Li H.-S."/>
            <person name="Huang Y.-H."/>
            <person name="Pang H."/>
        </authorList>
    </citation>
    <scope>NUCLEOTIDE SEQUENCE [LARGE SCALE GENOMIC DNA]</scope>
    <source>
        <strain evidence="9">SYSU_2023b</strain>
        <tissue evidence="9">Whole body</tissue>
    </source>
</reference>
<keyword evidence="3" id="KW-1003">Cell membrane</keyword>
<keyword evidence="6 8" id="KW-0472">Membrane</keyword>
<dbReference type="EMBL" id="JARQZJ010000039">
    <property type="protein sequence ID" value="KAK9876985.1"/>
    <property type="molecule type" value="Genomic_DNA"/>
</dbReference>
<evidence type="ECO:0000256" key="4">
    <source>
        <dbReference type="ARBA" id="ARBA00022692"/>
    </source>
</evidence>
<evidence type="ECO:0000256" key="3">
    <source>
        <dbReference type="ARBA" id="ARBA00022475"/>
    </source>
</evidence>
<evidence type="ECO:0000256" key="6">
    <source>
        <dbReference type="ARBA" id="ARBA00023136"/>
    </source>
</evidence>
<keyword evidence="10" id="KW-1185">Reference proteome</keyword>
<evidence type="ECO:0000256" key="7">
    <source>
        <dbReference type="ARBA" id="ARBA00023180"/>
    </source>
</evidence>
<feature type="transmembrane region" description="Helical" evidence="8">
    <location>
        <begin position="55"/>
        <end position="77"/>
    </location>
</feature>
<sequence>MNARLQMNIYIEPSPQISMYADAPSALFPVMWFHHSMKMPTLGAFMLGILVNLKAIFIFLGILLCLIGILTYVYFVFGCRRKQKIISDINRYQLSKEMKPLKEKHGNG</sequence>
<dbReference type="AlphaFoldDB" id="A0AAW1U3D1"/>
<keyword evidence="4 8" id="KW-0812">Transmembrane</keyword>
<evidence type="ECO:0000256" key="8">
    <source>
        <dbReference type="SAM" id="Phobius"/>
    </source>
</evidence>
<dbReference type="Proteomes" id="UP001431783">
    <property type="component" value="Unassembled WGS sequence"/>
</dbReference>
<organism evidence="9 10">
    <name type="scientific">Henosepilachna vigintioctopunctata</name>
    <dbReference type="NCBI Taxonomy" id="420089"/>
    <lineage>
        <taxon>Eukaryota</taxon>
        <taxon>Metazoa</taxon>
        <taxon>Ecdysozoa</taxon>
        <taxon>Arthropoda</taxon>
        <taxon>Hexapoda</taxon>
        <taxon>Insecta</taxon>
        <taxon>Pterygota</taxon>
        <taxon>Neoptera</taxon>
        <taxon>Endopterygota</taxon>
        <taxon>Coleoptera</taxon>
        <taxon>Polyphaga</taxon>
        <taxon>Cucujiformia</taxon>
        <taxon>Coccinelloidea</taxon>
        <taxon>Coccinellidae</taxon>
        <taxon>Epilachninae</taxon>
        <taxon>Epilachnini</taxon>
        <taxon>Henosepilachna</taxon>
    </lineage>
</organism>
<evidence type="ECO:0000256" key="5">
    <source>
        <dbReference type="ARBA" id="ARBA00022989"/>
    </source>
</evidence>
<evidence type="ECO:0000313" key="9">
    <source>
        <dbReference type="EMBL" id="KAK9876985.1"/>
    </source>
</evidence>